<keyword evidence="2" id="KW-1185">Reference proteome</keyword>
<comment type="caution">
    <text evidence="1">The sequence shown here is derived from an EMBL/GenBank/DDBJ whole genome shotgun (WGS) entry which is preliminary data.</text>
</comment>
<reference evidence="2" key="1">
    <citation type="submission" date="2016-06" db="EMBL/GenBank/DDBJ databases">
        <title>Parallel loss of symbiosis genes in relatives of nitrogen-fixing non-legume Parasponia.</title>
        <authorList>
            <person name="Van Velzen R."/>
            <person name="Holmer R."/>
            <person name="Bu F."/>
            <person name="Rutten L."/>
            <person name="Van Zeijl A."/>
            <person name="Liu W."/>
            <person name="Santuari L."/>
            <person name="Cao Q."/>
            <person name="Sharma T."/>
            <person name="Shen D."/>
            <person name="Roswanjaya Y."/>
            <person name="Wardhani T."/>
            <person name="Kalhor M.S."/>
            <person name="Jansen J."/>
            <person name="Van den Hoogen J."/>
            <person name="Gungor B."/>
            <person name="Hartog M."/>
            <person name="Hontelez J."/>
            <person name="Verver J."/>
            <person name="Yang W.-C."/>
            <person name="Schijlen E."/>
            <person name="Repin R."/>
            <person name="Schilthuizen M."/>
            <person name="Schranz E."/>
            <person name="Heidstra R."/>
            <person name="Miyata K."/>
            <person name="Fedorova E."/>
            <person name="Kohlen W."/>
            <person name="Bisseling T."/>
            <person name="Smit S."/>
            <person name="Geurts R."/>
        </authorList>
    </citation>
    <scope>NUCLEOTIDE SEQUENCE [LARGE SCALE GENOMIC DNA]</scope>
    <source>
        <strain evidence="2">cv. RG33-2</strain>
    </source>
</reference>
<dbReference type="PANTHER" id="PTHR47590:SF1">
    <property type="entry name" value="F-BOX_KELCH-REPEAT PROTEIN SKIP25"/>
    <property type="match status" value="1"/>
</dbReference>
<accession>A0A2P5FA51</accession>
<organism evidence="1 2">
    <name type="scientific">Trema orientale</name>
    <name type="common">Charcoal tree</name>
    <name type="synonym">Celtis orientalis</name>
    <dbReference type="NCBI Taxonomy" id="63057"/>
    <lineage>
        <taxon>Eukaryota</taxon>
        <taxon>Viridiplantae</taxon>
        <taxon>Streptophyta</taxon>
        <taxon>Embryophyta</taxon>
        <taxon>Tracheophyta</taxon>
        <taxon>Spermatophyta</taxon>
        <taxon>Magnoliopsida</taxon>
        <taxon>eudicotyledons</taxon>
        <taxon>Gunneridae</taxon>
        <taxon>Pentapetalae</taxon>
        <taxon>rosids</taxon>
        <taxon>fabids</taxon>
        <taxon>Rosales</taxon>
        <taxon>Cannabaceae</taxon>
        <taxon>Trema</taxon>
    </lineage>
</organism>
<protein>
    <submittedName>
        <fullName evidence="1">Galactose oxidase, beta-propeller</fullName>
    </submittedName>
</protein>
<dbReference type="EMBL" id="JXTC01000049">
    <property type="protein sequence ID" value="PON94653.1"/>
    <property type="molecule type" value="Genomic_DNA"/>
</dbReference>
<evidence type="ECO:0000313" key="2">
    <source>
        <dbReference type="Proteomes" id="UP000237000"/>
    </source>
</evidence>
<proteinExistence type="predicted"/>
<dbReference type="STRING" id="63057.A0A2P5FA51"/>
<dbReference type="InParanoid" id="A0A2P5FA51"/>
<evidence type="ECO:0000313" key="1">
    <source>
        <dbReference type="EMBL" id="PON94653.1"/>
    </source>
</evidence>
<dbReference type="AlphaFoldDB" id="A0A2P5FA51"/>
<dbReference type="Proteomes" id="UP000237000">
    <property type="component" value="Unassembled WGS sequence"/>
</dbReference>
<gene>
    <name evidence="1" type="ORF">TorRG33x02_094360</name>
</gene>
<dbReference type="PANTHER" id="PTHR47590">
    <property type="entry name" value="F-BOX/KELCH-REPEAT PROTEIN SKIP25"/>
    <property type="match status" value="1"/>
</dbReference>
<dbReference type="SUPFAM" id="SSF117281">
    <property type="entry name" value="Kelch motif"/>
    <property type="match status" value="1"/>
</dbReference>
<dbReference type="Gene3D" id="2.120.10.80">
    <property type="entry name" value="Kelch-type beta propeller"/>
    <property type="match status" value="1"/>
</dbReference>
<dbReference type="InterPro" id="IPR015915">
    <property type="entry name" value="Kelch-typ_b-propeller"/>
</dbReference>
<dbReference type="OrthoDB" id="1899182at2759"/>
<name>A0A2P5FA51_TREOI</name>
<sequence>MANDISPSSKRRKLAVVSQQQQQHQDLLPGLPDHIAQVCLSLVHPSFLFSVCRSWRRLIYSPSFPPFLSLYALFSIPDPQTQTQTQTQTHLRFQAFDPISSLWRVLPTPPLHLLLRHPSFVSRHLPLQSVSVAGHLALLAATAENLVPALPQPLVFDPSSCEWAHAPPLSAPRRWCAAGTLRGSVYVASGIGSQFSHDVARSVERWDPRGSGWERVSDLRDGRFSRDAIDAVGWRGKLCMVNVRGGALKDGVVYDADKDTWQEMPEGMIGGWRGPVAAMDEDEMFMVDEAKGALRKYDPGRDSWVEVIESERLRGAEQIAAGGGRVCVVCSGTGGKGIVVVDVATAPARLWPVETPEGLEAVAVHVLPRITAPLVPST</sequence>
<dbReference type="FunCoup" id="A0A2P5FA51">
    <property type="interactions" value="53"/>
</dbReference>